<dbReference type="InterPro" id="IPR027434">
    <property type="entry name" value="Homing_endonucl"/>
</dbReference>
<dbReference type="AlphaFoldDB" id="Q3M150"/>
<dbReference type="GeneID" id="70298342"/>
<protein>
    <recommendedName>
        <fullName evidence="3">Homing endonuclease LAGLIDADG domain-containing protein</fullName>
    </recommendedName>
</protein>
<gene>
    <name evidence="1" type="ordered locus">Ava_C0208</name>
</gene>
<dbReference type="HOGENOM" id="CLU_724896_0_0_3"/>
<geneLocation type="plasmid" evidence="2">
    <name>pAnaC</name>
</geneLocation>
<organism evidence="1 2">
    <name type="scientific">Trichormus variabilis (strain ATCC 29413 / PCC 7937)</name>
    <name type="common">Anabaena variabilis</name>
    <dbReference type="NCBI Taxonomy" id="240292"/>
    <lineage>
        <taxon>Bacteria</taxon>
        <taxon>Bacillati</taxon>
        <taxon>Cyanobacteriota</taxon>
        <taxon>Cyanophyceae</taxon>
        <taxon>Nostocales</taxon>
        <taxon>Nostocaceae</taxon>
        <taxon>Trichormus</taxon>
    </lineage>
</organism>
<dbReference type="KEGG" id="ava:Ava_C0208"/>
<name>Q3M150_TRIV2</name>
<dbReference type="SUPFAM" id="SSF55608">
    <property type="entry name" value="Homing endonucleases"/>
    <property type="match status" value="2"/>
</dbReference>
<dbReference type="Proteomes" id="UP000002533">
    <property type="component" value="Plasmid pAnaC"/>
</dbReference>
<dbReference type="RefSeq" id="WP_011316703.1">
    <property type="nucleotide sequence ID" value="NC_007412.1"/>
</dbReference>
<dbReference type="eggNOG" id="ENOG5030V0J">
    <property type="taxonomic scope" value="Bacteria"/>
</dbReference>
<dbReference type="SUPFAM" id="SSF46689">
    <property type="entry name" value="Homeodomain-like"/>
    <property type="match status" value="1"/>
</dbReference>
<accession>Q3M150</accession>
<evidence type="ECO:0000313" key="2">
    <source>
        <dbReference type="Proteomes" id="UP000002533"/>
    </source>
</evidence>
<evidence type="ECO:0000313" key="1">
    <source>
        <dbReference type="EMBL" id="ABA25293.1"/>
    </source>
</evidence>
<dbReference type="Gene3D" id="3.10.28.10">
    <property type="entry name" value="Homing endonucleases"/>
    <property type="match status" value="1"/>
</dbReference>
<proteinExistence type="predicted"/>
<keyword evidence="1" id="KW-0614">Plasmid</keyword>
<evidence type="ECO:0008006" key="3">
    <source>
        <dbReference type="Google" id="ProtNLM"/>
    </source>
</evidence>
<dbReference type="InterPro" id="IPR009057">
    <property type="entry name" value="Homeodomain-like_sf"/>
</dbReference>
<sequence length="381" mass="44876">MTKKFTMKNWNRWNTEEEKLLTRLVTKCSNIDEIHQEYFPYRSRQSVKGKLRLLGLTLEPQWTVEEEEILHELYSELSPKMIQYQFMPHRTLPAIHAKAQRLNLKQRHRWTKDEIRYLKDNYLTETYEVIGKKLGRDEAGVRAKAQAMKLRKLESYTVNHNYFSTPNLENCYWAGFLAADGCINYSSHGYILEVGLQEQDLEHLRILKDLLECDRQIAEMHNSNQKHQYPFGKTYTNGKAFRLRINSKQICDDLIGRFNITPNKSLTLKPPELDNEQLIKAFIIGLIDGDGGVNLFKVKGKVNSIEIDLTGTIEVLNWVKNWFDIWVSNNHYKCAKPKQSMNSKAYRYHVAGKRGIELWKILSQVNVPKLKRKWHKPLPYF</sequence>
<reference evidence="2" key="1">
    <citation type="journal article" date="2014" name="Stand. Genomic Sci.">
        <title>Complete genome sequence of Anabaena variabilis ATCC 29413.</title>
        <authorList>
            <person name="Thiel T."/>
            <person name="Pratte B.S."/>
            <person name="Zhong J."/>
            <person name="Goodwin L."/>
            <person name="Copeland A."/>
            <person name="Lucas S."/>
            <person name="Han C."/>
            <person name="Pitluck S."/>
            <person name="Land M.L."/>
            <person name="Kyrpides N.C."/>
            <person name="Woyke T."/>
        </authorList>
    </citation>
    <scope>NUCLEOTIDE SEQUENCE [LARGE SCALE GENOMIC DNA]</scope>
    <source>
        <strain evidence="2">ATCC 29413 / PCC 7937</strain>
    </source>
</reference>
<dbReference type="EMBL" id="CP000121">
    <property type="protein sequence ID" value="ABA25293.1"/>
    <property type="molecule type" value="Genomic_DNA"/>
</dbReference>